<dbReference type="PANTHER" id="PTHR33641:SF15">
    <property type="entry name" value="AVR9_CF-9 RAPIDLY ELICITED PROTEIN"/>
    <property type="match status" value="1"/>
</dbReference>
<protein>
    <submittedName>
        <fullName evidence="1">Uncharacterized protein</fullName>
    </submittedName>
</protein>
<comment type="caution">
    <text evidence="1">The sequence shown here is derived from an EMBL/GenBank/DDBJ whole genome shotgun (WGS) entry which is preliminary data.</text>
</comment>
<accession>A0A1R3K6U2</accession>
<evidence type="ECO:0000313" key="1">
    <source>
        <dbReference type="EMBL" id="OMP02774.1"/>
    </source>
</evidence>
<dbReference type="AlphaFoldDB" id="A0A1R3K6U2"/>
<evidence type="ECO:0000313" key="2">
    <source>
        <dbReference type="Proteomes" id="UP000187203"/>
    </source>
</evidence>
<name>A0A1R3K6U2_9ROSI</name>
<dbReference type="PANTHER" id="PTHR33641">
    <property type="entry name" value="OS06G0133500 PROTEIN"/>
    <property type="match status" value="1"/>
</dbReference>
<proteinExistence type="predicted"/>
<dbReference type="OrthoDB" id="751010at2759"/>
<sequence>MFSVFDALCAEFLGQTIKPSFASASTTSKDGYSFFTSSTRESNNKAAVAENMKKKQQEGNVEKKQQRAPRFAPELDGINCFETLVSY</sequence>
<dbReference type="EMBL" id="AWUE01014586">
    <property type="protein sequence ID" value="OMP02774.1"/>
    <property type="molecule type" value="Genomic_DNA"/>
</dbReference>
<dbReference type="Proteomes" id="UP000187203">
    <property type="component" value="Unassembled WGS sequence"/>
</dbReference>
<gene>
    <name evidence="1" type="ORF">COLO4_10830</name>
</gene>
<keyword evidence="2" id="KW-1185">Reference proteome</keyword>
<reference evidence="2" key="1">
    <citation type="submission" date="2013-09" db="EMBL/GenBank/DDBJ databases">
        <title>Corchorus olitorius genome sequencing.</title>
        <authorList>
            <person name="Alam M."/>
            <person name="Haque M.S."/>
            <person name="Islam M.S."/>
            <person name="Emdad E.M."/>
            <person name="Islam M.M."/>
            <person name="Ahmed B."/>
            <person name="Halim A."/>
            <person name="Hossen Q.M.M."/>
            <person name="Hossain M.Z."/>
            <person name="Ahmed R."/>
            <person name="Khan M.M."/>
            <person name="Islam R."/>
            <person name="Rashid M.M."/>
            <person name="Khan S.A."/>
            <person name="Rahman M.S."/>
            <person name="Alam M."/>
            <person name="Yahiya A.S."/>
            <person name="Khan M.S."/>
            <person name="Azam M.S."/>
            <person name="Haque T."/>
            <person name="Lashkar M.Z.H."/>
            <person name="Akhand A.I."/>
            <person name="Morshed G."/>
            <person name="Roy S."/>
            <person name="Uddin K.S."/>
            <person name="Rabeya T."/>
            <person name="Hossain A.S."/>
            <person name="Chowdhury A."/>
            <person name="Snigdha A.R."/>
            <person name="Mortoza M.S."/>
            <person name="Matin S.A."/>
            <person name="Hoque S.M.E."/>
            <person name="Islam M.K."/>
            <person name="Roy D.K."/>
            <person name="Haider R."/>
            <person name="Moosa M.M."/>
            <person name="Elias S.M."/>
            <person name="Hasan A.M."/>
            <person name="Jahan S."/>
            <person name="Shafiuddin M."/>
            <person name="Mahmood N."/>
            <person name="Shommy N.S."/>
        </authorList>
    </citation>
    <scope>NUCLEOTIDE SEQUENCE [LARGE SCALE GENOMIC DNA]</scope>
    <source>
        <strain evidence="2">cv. O-4</strain>
    </source>
</reference>
<organism evidence="1 2">
    <name type="scientific">Corchorus olitorius</name>
    <dbReference type="NCBI Taxonomy" id="93759"/>
    <lineage>
        <taxon>Eukaryota</taxon>
        <taxon>Viridiplantae</taxon>
        <taxon>Streptophyta</taxon>
        <taxon>Embryophyta</taxon>
        <taxon>Tracheophyta</taxon>
        <taxon>Spermatophyta</taxon>
        <taxon>Magnoliopsida</taxon>
        <taxon>eudicotyledons</taxon>
        <taxon>Gunneridae</taxon>
        <taxon>Pentapetalae</taxon>
        <taxon>rosids</taxon>
        <taxon>malvids</taxon>
        <taxon>Malvales</taxon>
        <taxon>Malvaceae</taxon>
        <taxon>Grewioideae</taxon>
        <taxon>Apeibeae</taxon>
        <taxon>Corchorus</taxon>
    </lineage>
</organism>